<evidence type="ECO:0000256" key="1">
    <source>
        <dbReference type="SAM" id="Phobius"/>
    </source>
</evidence>
<dbReference type="PANTHER" id="PTHR32063:SF0">
    <property type="entry name" value="SWARMING MOTILITY PROTEIN SWRC"/>
    <property type="match status" value="1"/>
</dbReference>
<feature type="transmembrane region" description="Helical" evidence="1">
    <location>
        <begin position="857"/>
        <end position="876"/>
    </location>
</feature>
<accession>A0A226BVS9</accession>
<feature type="transmembrane region" description="Helical" evidence="1">
    <location>
        <begin position="990"/>
        <end position="1013"/>
    </location>
</feature>
<feature type="transmembrane region" description="Helical" evidence="1">
    <location>
        <begin position="12"/>
        <end position="29"/>
    </location>
</feature>
<sequence length="1036" mass="113596">MNVAKFGIKRPITILMIITAVLLIGFISVSETPIDLYPDIDLPALMIRTEYEGAGPEKVENMVTNHLEEALATVEGIDTIMSTSRPGESEIIARFDWGTDMDFASLEAREMVDMVMEQLPDDVGNPVVMQLDPDMLPVVQAGIYGDLNDQEMTEMAEDMIQSQIEGIEGVALVDVSGGVEREIQIKVDPYKLSSYGISIEDLGELIYASNVDMSGGDVLDGGREYLIEVEGELDSVEELEDLIIGEDGKTPVRLGEVAEVNDVLEQQEPITRLNEESTVSLGVRKESEANTVQVANEVKEEFDQLEEELPGNIKFDIAMDQSEFIERSISNLINMGLSGAVIAMFMLWLFLGNLRSTIIIGIAIPVSIIGTFNLLYFRDYTLNFITLGGLALGIGMMVDSAIVVLENIFRKREEGYTPVDSAVLGSKEVTGAIIAATITSVSAFLPIVFVEGISSILFAPLAWTVTFALVASLIVAAGVIPLMTVKFIGPDVDVTERTSKIPKKFDVFIEFITSQYEKIIKWGLSNRKIIGMIFIAVLLSTVFIVPLVGFEFLPPMDTGEITVNIETPVGSPTSYTDEVVRDFEEMLTDIPEVETVFSNIGDGGVLADSGSNIGRIDVLLEDEGDREREVFDVAEEIRKGHPQVPGVSVTVVEQDLSGGAVGLDDDIQISIRGDDTKVLEDLTSELADIVDEVPGTREVSTSFDDLAPQLSAKMNRDQAFTYGLTPYHVGSFLNIALDGQLVSLYEEDGEEYDIQLMMEHPRGWDLTTLESLLIQTPKEELVPLHEITDLEIGEAPRDIKRENQVRAGTISGQVADRDLGSVMNDIQDELEDKDLPSGYFIEYRGIYRDMMEAFDELTMALVLAVVLVYMVMAAQFESLLYPFIIMFTLPQTMIGVVLALLISGRTFSIVAFIGVIMLAGIVVNNGIVMVDYINLLYRERNYSRYDAVLEAGKKRLRPILMTTSTTILGMLPLALGIGEGAETSAPMATVTVGGLAVSTLLTLIVIPVIYTILDDFGNWFGSKFSNKTETVSEQSG</sequence>
<dbReference type="InterPro" id="IPR001036">
    <property type="entry name" value="Acrflvin-R"/>
</dbReference>
<keyword evidence="1" id="KW-0812">Transmembrane</keyword>
<feature type="transmembrane region" description="Helical" evidence="1">
    <location>
        <begin position="909"/>
        <end position="937"/>
    </location>
</feature>
<dbReference type="Pfam" id="PF00873">
    <property type="entry name" value="ACR_tran"/>
    <property type="match status" value="1"/>
</dbReference>
<dbReference type="RefSeq" id="WP_089024290.1">
    <property type="nucleotide sequence ID" value="NZ_NIQC01000030.1"/>
</dbReference>
<dbReference type="Gene3D" id="1.20.1640.10">
    <property type="entry name" value="Multidrug efflux transporter AcrB transmembrane domain"/>
    <property type="match status" value="2"/>
</dbReference>
<feature type="transmembrane region" description="Helical" evidence="1">
    <location>
        <begin position="429"/>
        <end position="450"/>
    </location>
</feature>
<dbReference type="InterPro" id="IPR027463">
    <property type="entry name" value="AcrB_DN_DC_subdom"/>
</dbReference>
<dbReference type="OrthoDB" id="9757876at2"/>
<dbReference type="EMBL" id="NIQC01000030">
    <property type="protein sequence ID" value="OWZ83001.1"/>
    <property type="molecule type" value="Genomic_DNA"/>
</dbReference>
<dbReference type="GO" id="GO:0005886">
    <property type="term" value="C:plasma membrane"/>
    <property type="evidence" value="ECO:0007669"/>
    <property type="project" value="TreeGrafter"/>
</dbReference>
<dbReference type="SUPFAM" id="SSF82866">
    <property type="entry name" value="Multidrug efflux transporter AcrB transmembrane domain"/>
    <property type="match status" value="2"/>
</dbReference>
<dbReference type="AlphaFoldDB" id="A0A226BVS9"/>
<dbReference type="Gene3D" id="3.30.70.1320">
    <property type="entry name" value="Multidrug efflux transporter AcrB pore domain like"/>
    <property type="match status" value="1"/>
</dbReference>
<reference evidence="2 3" key="1">
    <citation type="submission" date="2017-06" db="EMBL/GenBank/DDBJ databases">
        <title>Draft Genome Sequence of Natranaerobius trueperi halophilic, alkalithermophilic bacteria from soda lakes.</title>
        <authorList>
            <person name="Zhao B."/>
        </authorList>
    </citation>
    <scope>NUCLEOTIDE SEQUENCE [LARGE SCALE GENOMIC DNA]</scope>
    <source>
        <strain evidence="2 3">DSM 18760</strain>
    </source>
</reference>
<dbReference type="PANTHER" id="PTHR32063">
    <property type="match status" value="1"/>
</dbReference>
<protein>
    <submittedName>
        <fullName evidence="2">Acriflavin resistance protein</fullName>
    </submittedName>
</protein>
<feature type="transmembrane region" description="Helical" evidence="1">
    <location>
        <begin position="529"/>
        <end position="550"/>
    </location>
</feature>
<keyword evidence="3" id="KW-1185">Reference proteome</keyword>
<dbReference type="Proteomes" id="UP000214588">
    <property type="component" value="Unassembled WGS sequence"/>
</dbReference>
<keyword evidence="1" id="KW-0472">Membrane</keyword>
<name>A0A226BVS9_9FIRM</name>
<proteinExistence type="predicted"/>
<feature type="transmembrane region" description="Helical" evidence="1">
    <location>
        <begin position="958"/>
        <end position="978"/>
    </location>
</feature>
<gene>
    <name evidence="2" type="ORF">CDO51_10905</name>
</gene>
<feature type="transmembrane region" description="Helical" evidence="1">
    <location>
        <begin position="358"/>
        <end position="378"/>
    </location>
</feature>
<comment type="caution">
    <text evidence="2">The sequence shown here is derived from an EMBL/GenBank/DDBJ whole genome shotgun (WGS) entry which is preliminary data.</text>
</comment>
<dbReference type="Gene3D" id="3.30.70.1440">
    <property type="entry name" value="Multidrug efflux transporter AcrB pore domain"/>
    <property type="match status" value="1"/>
</dbReference>
<dbReference type="Gene3D" id="3.30.70.1430">
    <property type="entry name" value="Multidrug efflux transporter AcrB pore domain"/>
    <property type="match status" value="2"/>
</dbReference>
<dbReference type="PRINTS" id="PR00702">
    <property type="entry name" value="ACRIFLAVINRP"/>
</dbReference>
<dbReference type="Gene3D" id="3.30.2090.10">
    <property type="entry name" value="Multidrug efflux transporter AcrB TolC docking domain, DN and DC subdomains"/>
    <property type="match status" value="2"/>
</dbReference>
<dbReference type="SUPFAM" id="SSF82714">
    <property type="entry name" value="Multidrug efflux transporter AcrB TolC docking domain, DN and DC subdomains"/>
    <property type="match status" value="2"/>
</dbReference>
<organism evidence="2 3">
    <name type="scientific">Natranaerobius trueperi</name>
    <dbReference type="NCBI Taxonomy" id="759412"/>
    <lineage>
        <taxon>Bacteria</taxon>
        <taxon>Bacillati</taxon>
        <taxon>Bacillota</taxon>
        <taxon>Clostridia</taxon>
        <taxon>Natranaerobiales</taxon>
        <taxon>Natranaerobiaceae</taxon>
        <taxon>Natranaerobius</taxon>
    </lineage>
</organism>
<feature type="transmembrane region" description="Helical" evidence="1">
    <location>
        <begin position="332"/>
        <end position="351"/>
    </location>
</feature>
<evidence type="ECO:0000313" key="2">
    <source>
        <dbReference type="EMBL" id="OWZ83001.1"/>
    </source>
</evidence>
<evidence type="ECO:0000313" key="3">
    <source>
        <dbReference type="Proteomes" id="UP000214588"/>
    </source>
</evidence>
<dbReference type="GO" id="GO:0042910">
    <property type="term" value="F:xenobiotic transmembrane transporter activity"/>
    <property type="evidence" value="ECO:0007669"/>
    <property type="project" value="TreeGrafter"/>
</dbReference>
<feature type="transmembrane region" description="Helical" evidence="1">
    <location>
        <begin position="883"/>
        <end position="903"/>
    </location>
</feature>
<feature type="transmembrane region" description="Helical" evidence="1">
    <location>
        <begin position="384"/>
        <end position="409"/>
    </location>
</feature>
<feature type="transmembrane region" description="Helical" evidence="1">
    <location>
        <begin position="456"/>
        <end position="480"/>
    </location>
</feature>
<keyword evidence="1" id="KW-1133">Transmembrane helix</keyword>
<dbReference type="SUPFAM" id="SSF82693">
    <property type="entry name" value="Multidrug efflux transporter AcrB pore domain, PN1, PN2, PC1 and PC2 subdomains"/>
    <property type="match status" value="3"/>
</dbReference>